<dbReference type="GO" id="GO:0005524">
    <property type="term" value="F:ATP binding"/>
    <property type="evidence" value="ECO:0007669"/>
    <property type="project" value="InterPro"/>
</dbReference>
<dbReference type="STRING" id="5722.A2GIV4"/>
<reference evidence="2" key="2">
    <citation type="journal article" date="2007" name="Science">
        <title>Draft genome sequence of the sexually transmitted pathogen Trichomonas vaginalis.</title>
        <authorList>
            <person name="Carlton J.M."/>
            <person name="Hirt R.P."/>
            <person name="Silva J.C."/>
            <person name="Delcher A.L."/>
            <person name="Schatz M."/>
            <person name="Zhao Q."/>
            <person name="Wortman J.R."/>
            <person name="Bidwell S.L."/>
            <person name="Alsmark U.C.M."/>
            <person name="Besteiro S."/>
            <person name="Sicheritz-Ponten T."/>
            <person name="Noel C.J."/>
            <person name="Dacks J.B."/>
            <person name="Foster P.G."/>
            <person name="Simillion C."/>
            <person name="Van de Peer Y."/>
            <person name="Miranda-Saavedra D."/>
            <person name="Barton G.J."/>
            <person name="Westrop G.D."/>
            <person name="Mueller S."/>
            <person name="Dessi D."/>
            <person name="Fiori P.L."/>
            <person name="Ren Q."/>
            <person name="Paulsen I."/>
            <person name="Zhang H."/>
            <person name="Bastida-Corcuera F.D."/>
            <person name="Simoes-Barbosa A."/>
            <person name="Brown M.T."/>
            <person name="Hayes R.D."/>
            <person name="Mukherjee M."/>
            <person name="Okumura C.Y."/>
            <person name="Schneider R."/>
            <person name="Smith A.J."/>
            <person name="Vanacova S."/>
            <person name="Villalvazo M."/>
            <person name="Haas B.J."/>
            <person name="Pertea M."/>
            <person name="Feldblyum T.V."/>
            <person name="Utterback T.R."/>
            <person name="Shu C.L."/>
            <person name="Osoegawa K."/>
            <person name="de Jong P.J."/>
            <person name="Hrdy I."/>
            <person name="Horvathova L."/>
            <person name="Zubacova Z."/>
            <person name="Dolezal P."/>
            <person name="Malik S.B."/>
            <person name="Logsdon J.M. Jr."/>
            <person name="Henze K."/>
            <person name="Gupta A."/>
            <person name="Wang C.C."/>
            <person name="Dunne R.L."/>
            <person name="Upcroft J.A."/>
            <person name="Upcroft P."/>
            <person name="White O."/>
            <person name="Salzberg S.L."/>
            <person name="Tang P."/>
            <person name="Chiu C.-H."/>
            <person name="Lee Y.-S."/>
            <person name="Embley T.M."/>
            <person name="Coombs G.H."/>
            <person name="Mottram J.C."/>
            <person name="Tachezy J."/>
            <person name="Fraser-Liggett C.M."/>
            <person name="Johnson P.J."/>
        </authorList>
    </citation>
    <scope>NUCLEOTIDE SEQUENCE [LARGE SCALE GENOMIC DNA]</scope>
    <source>
        <strain evidence="2">G3</strain>
    </source>
</reference>
<dbReference type="PANTHER" id="PTHR24362:SF309">
    <property type="entry name" value="PROTEIN KINASE DOMAIN-CONTAINING PROTEIN"/>
    <property type="match status" value="1"/>
</dbReference>
<evidence type="ECO:0000313" key="3">
    <source>
        <dbReference type="Proteomes" id="UP000001542"/>
    </source>
</evidence>
<dbReference type="InParanoid" id="A2GIV4"/>
<name>A2GIV4_TRIV3</name>
<evidence type="ECO:0000259" key="1">
    <source>
        <dbReference type="PROSITE" id="PS50011"/>
    </source>
</evidence>
<dbReference type="VEuPathDB" id="TrichDB:TVAG_011200"/>
<dbReference type="Proteomes" id="UP000001542">
    <property type="component" value="Unassembled WGS sequence"/>
</dbReference>
<dbReference type="InterPro" id="IPR000719">
    <property type="entry name" value="Prot_kinase_dom"/>
</dbReference>
<dbReference type="Gene3D" id="1.10.510.10">
    <property type="entry name" value="Transferase(Phosphotransferase) domain 1"/>
    <property type="match status" value="2"/>
</dbReference>
<accession>A2GIV4</accession>
<dbReference type="RefSeq" id="XP_001295843.1">
    <property type="nucleotide sequence ID" value="XM_001295842.1"/>
</dbReference>
<dbReference type="AlphaFoldDB" id="A2GIV4"/>
<dbReference type="CDD" id="cd00180">
    <property type="entry name" value="PKc"/>
    <property type="match status" value="1"/>
</dbReference>
<dbReference type="EMBL" id="DS116289">
    <property type="protein sequence ID" value="EAX82913.1"/>
    <property type="molecule type" value="Genomic_DNA"/>
</dbReference>
<keyword evidence="2" id="KW-0808">Transferase</keyword>
<keyword evidence="3" id="KW-1185">Reference proteome</keyword>
<dbReference type="SUPFAM" id="SSF56112">
    <property type="entry name" value="Protein kinase-like (PK-like)"/>
    <property type="match status" value="1"/>
</dbReference>
<protein>
    <submittedName>
        <fullName evidence="2">CAMK family protein kinase</fullName>
    </submittedName>
</protein>
<keyword evidence="2" id="KW-0418">Kinase</keyword>
<dbReference type="Pfam" id="PF00069">
    <property type="entry name" value="Pkinase"/>
    <property type="match status" value="1"/>
</dbReference>
<gene>
    <name evidence="2" type="ORF">TVAG_011200</name>
</gene>
<dbReference type="PANTHER" id="PTHR24362">
    <property type="entry name" value="SERINE/THREONINE-PROTEIN KINASE NEK"/>
    <property type="match status" value="1"/>
</dbReference>
<organism evidence="2 3">
    <name type="scientific">Trichomonas vaginalis (strain ATCC PRA-98 / G3)</name>
    <dbReference type="NCBI Taxonomy" id="412133"/>
    <lineage>
        <taxon>Eukaryota</taxon>
        <taxon>Metamonada</taxon>
        <taxon>Parabasalia</taxon>
        <taxon>Trichomonadida</taxon>
        <taxon>Trichomonadidae</taxon>
        <taxon>Trichomonas</taxon>
    </lineage>
</organism>
<sequence length="281" mass="33381">MNDVDMQTMNEEGLTFKRVICDTKYGKVFLVQWNKYRELYSLERVDVRHFEERQTDVIKNFYHTNIINIYRYWYREKYVYILMDYCPVDLYRLVTVQGVISEQKFIQYSFEMLQSLKILHDKKFCHGNIRPSKFLIDRYNHIRICDFSNAVSASEVSESEFQKMKLDDIWSLGETFYYMLTGLLISDLYMTKKDAKSRNFANVKYPSSIPTEIAMMVSCCLQCKESNSLTIDDILRCSIYRRRRASSSSIPTQSMERFSSNSLRSLNVIVKPVLTRVISFK</sequence>
<dbReference type="GO" id="GO:0004672">
    <property type="term" value="F:protein kinase activity"/>
    <property type="evidence" value="ECO:0007669"/>
    <property type="project" value="InterPro"/>
</dbReference>
<dbReference type="InterPro" id="IPR011009">
    <property type="entry name" value="Kinase-like_dom_sf"/>
</dbReference>
<dbReference type="eggNOG" id="KOG0580">
    <property type="taxonomic scope" value="Eukaryota"/>
</dbReference>
<reference evidence="2" key="1">
    <citation type="submission" date="2006-10" db="EMBL/GenBank/DDBJ databases">
        <authorList>
            <person name="Amadeo P."/>
            <person name="Zhao Q."/>
            <person name="Wortman J."/>
            <person name="Fraser-Liggett C."/>
            <person name="Carlton J."/>
        </authorList>
    </citation>
    <scope>NUCLEOTIDE SEQUENCE</scope>
    <source>
        <strain evidence="2">G3</strain>
    </source>
</reference>
<dbReference type="VEuPathDB" id="TrichDB:TVAGG3_0854630"/>
<feature type="domain" description="Protein kinase" evidence="1">
    <location>
        <begin position="14"/>
        <end position="241"/>
    </location>
</feature>
<dbReference type="PROSITE" id="PS50011">
    <property type="entry name" value="PROTEIN_KINASE_DOM"/>
    <property type="match status" value="1"/>
</dbReference>
<evidence type="ECO:0000313" key="2">
    <source>
        <dbReference type="EMBL" id="EAX82913.1"/>
    </source>
</evidence>
<dbReference type="KEGG" id="tva:4740545"/>
<dbReference type="Gene3D" id="3.30.200.20">
    <property type="entry name" value="Phosphorylase Kinase, domain 1"/>
    <property type="match status" value="1"/>
</dbReference>
<dbReference type="SMR" id="A2GIV4"/>
<proteinExistence type="predicted"/>